<dbReference type="Pfam" id="PF23232">
    <property type="entry name" value="AAA_lid_13"/>
    <property type="match status" value="1"/>
</dbReference>
<dbReference type="PANTHER" id="PTHR46411">
    <property type="entry name" value="FAMILY ATPASE, PUTATIVE-RELATED"/>
    <property type="match status" value="1"/>
</dbReference>
<dbReference type="InterPro" id="IPR056599">
    <property type="entry name" value="AAA_lid_fung"/>
</dbReference>
<dbReference type="InterPro" id="IPR027417">
    <property type="entry name" value="P-loop_NTPase"/>
</dbReference>
<feature type="domain" description="AAA+ ATPase" evidence="1">
    <location>
        <begin position="139"/>
        <end position="271"/>
    </location>
</feature>
<dbReference type="InterPro" id="IPR003593">
    <property type="entry name" value="AAA+_ATPase"/>
</dbReference>
<dbReference type="OrthoDB" id="10042665at2759"/>
<keyword evidence="2" id="KW-0378">Hydrolase</keyword>
<dbReference type="SMART" id="SM00382">
    <property type="entry name" value="AAA"/>
    <property type="match status" value="1"/>
</dbReference>
<dbReference type="SUPFAM" id="SSF52540">
    <property type="entry name" value="P-loop containing nucleoside triphosphate hydrolases"/>
    <property type="match status" value="1"/>
</dbReference>
<evidence type="ECO:0000313" key="3">
    <source>
        <dbReference type="Proteomes" id="UP000799424"/>
    </source>
</evidence>
<name>A0A6A7A346_9PLEO</name>
<accession>A0A6A7A346</accession>
<dbReference type="EMBL" id="MU006224">
    <property type="protein sequence ID" value="KAF2827234.1"/>
    <property type="molecule type" value="Genomic_DNA"/>
</dbReference>
<evidence type="ECO:0000259" key="1">
    <source>
        <dbReference type="SMART" id="SM00382"/>
    </source>
</evidence>
<dbReference type="GO" id="GO:0005524">
    <property type="term" value="F:ATP binding"/>
    <property type="evidence" value="ECO:0007669"/>
    <property type="project" value="InterPro"/>
</dbReference>
<evidence type="ECO:0000313" key="2">
    <source>
        <dbReference type="EMBL" id="KAF2827234.1"/>
    </source>
</evidence>
<proteinExistence type="predicted"/>
<dbReference type="PANTHER" id="PTHR46411:SF4">
    <property type="entry name" value="AAA+ ATPASE DOMAIN-CONTAINING PROTEIN"/>
    <property type="match status" value="1"/>
</dbReference>
<protein>
    <submittedName>
        <fullName evidence="2">P-loop containing nucleoside triphosphate hydrolase protein</fullName>
    </submittedName>
</protein>
<dbReference type="Pfam" id="PF00004">
    <property type="entry name" value="AAA"/>
    <property type="match status" value="1"/>
</dbReference>
<keyword evidence="3" id="KW-1185">Reference proteome</keyword>
<dbReference type="AlphaFoldDB" id="A0A6A7A346"/>
<sequence length="373" mass="43299">MLDPVQQQEDGKRNYIETSETVDQKPAVLPFCDCHRCSTMESERTKSAKFDGYKKIDMNKAVALTDHQYLICTCSTFAFILGIREWRRLFLDGFAMLQDLCRMFVEQKTPIGEDSNNAQQSHHAPVKPWTADYVESKGKGLVFLLHGKPGVGKTYTAECIAHQVRRPLLLVTCADIGVEPTEVEKNLRQWFKIARRWDAVMLLDEADIYMEYRQIHDLTRNNLVAGFLRAIGYYDGVLFLTANRIGTFNEAFLSRVMAIYYDDLHDDDRKKIWGTYFDKLEQERGNEIYVPRSTKEYATDLKDIRDLLWNGREIRNAEGIKDSKGQITVKEKYIQVTVDLSKDFKRYMVSLHHQTDSERARRAVIRHDAFNAP</sequence>
<organism evidence="2 3">
    <name type="scientific">Ophiobolus disseminans</name>
    <dbReference type="NCBI Taxonomy" id="1469910"/>
    <lineage>
        <taxon>Eukaryota</taxon>
        <taxon>Fungi</taxon>
        <taxon>Dikarya</taxon>
        <taxon>Ascomycota</taxon>
        <taxon>Pezizomycotina</taxon>
        <taxon>Dothideomycetes</taxon>
        <taxon>Pleosporomycetidae</taxon>
        <taxon>Pleosporales</taxon>
        <taxon>Pleosporineae</taxon>
        <taxon>Phaeosphaeriaceae</taxon>
        <taxon>Ophiobolus</taxon>
    </lineage>
</organism>
<gene>
    <name evidence="2" type="ORF">CC86DRAFT_405372</name>
</gene>
<dbReference type="Gene3D" id="3.40.50.300">
    <property type="entry name" value="P-loop containing nucleotide triphosphate hydrolases"/>
    <property type="match status" value="1"/>
</dbReference>
<dbReference type="GO" id="GO:0016887">
    <property type="term" value="F:ATP hydrolysis activity"/>
    <property type="evidence" value="ECO:0007669"/>
    <property type="project" value="InterPro"/>
</dbReference>
<dbReference type="InterPro" id="IPR003959">
    <property type="entry name" value="ATPase_AAA_core"/>
</dbReference>
<dbReference type="Proteomes" id="UP000799424">
    <property type="component" value="Unassembled WGS sequence"/>
</dbReference>
<reference evidence="2" key="1">
    <citation type="journal article" date="2020" name="Stud. Mycol.">
        <title>101 Dothideomycetes genomes: a test case for predicting lifestyles and emergence of pathogens.</title>
        <authorList>
            <person name="Haridas S."/>
            <person name="Albert R."/>
            <person name="Binder M."/>
            <person name="Bloem J."/>
            <person name="Labutti K."/>
            <person name="Salamov A."/>
            <person name="Andreopoulos B."/>
            <person name="Baker S."/>
            <person name="Barry K."/>
            <person name="Bills G."/>
            <person name="Bluhm B."/>
            <person name="Cannon C."/>
            <person name="Castanera R."/>
            <person name="Culley D."/>
            <person name="Daum C."/>
            <person name="Ezra D."/>
            <person name="Gonzalez J."/>
            <person name="Henrissat B."/>
            <person name="Kuo A."/>
            <person name="Liang C."/>
            <person name="Lipzen A."/>
            <person name="Lutzoni F."/>
            <person name="Magnuson J."/>
            <person name="Mondo S."/>
            <person name="Nolan M."/>
            <person name="Ohm R."/>
            <person name="Pangilinan J."/>
            <person name="Park H.-J."/>
            <person name="Ramirez L."/>
            <person name="Alfaro M."/>
            <person name="Sun H."/>
            <person name="Tritt A."/>
            <person name="Yoshinaga Y."/>
            <person name="Zwiers L.-H."/>
            <person name="Turgeon B."/>
            <person name="Goodwin S."/>
            <person name="Spatafora J."/>
            <person name="Crous P."/>
            <person name="Grigoriev I."/>
        </authorList>
    </citation>
    <scope>NUCLEOTIDE SEQUENCE</scope>
    <source>
        <strain evidence="2">CBS 113818</strain>
    </source>
</reference>